<accession>A0ABY6D839</accession>
<sequence>MQFKRGKVTLTETAALECSTLVFQFLLVVGRGIAWNEHLN</sequence>
<dbReference type="RefSeq" id="WP_263047113.1">
    <property type="nucleotide sequence ID" value="NZ_CP106738.1"/>
</dbReference>
<name>A0ABY6D839_9RHOB</name>
<dbReference type="Proteomes" id="UP001064087">
    <property type="component" value="Chromosome"/>
</dbReference>
<dbReference type="EMBL" id="CP106738">
    <property type="protein sequence ID" value="UXX82084.1"/>
    <property type="molecule type" value="Genomic_DNA"/>
</dbReference>
<proteinExistence type="predicted"/>
<gene>
    <name evidence="1" type="ORF">N7U68_13320</name>
</gene>
<keyword evidence="2" id="KW-1185">Reference proteome</keyword>
<protein>
    <submittedName>
        <fullName evidence="1">Uncharacterized protein</fullName>
    </submittedName>
</protein>
<evidence type="ECO:0000313" key="1">
    <source>
        <dbReference type="EMBL" id="UXX82084.1"/>
    </source>
</evidence>
<organism evidence="1 2">
    <name type="scientific">Roseovarius pelagicus</name>
    <dbReference type="NCBI Taxonomy" id="2980108"/>
    <lineage>
        <taxon>Bacteria</taxon>
        <taxon>Pseudomonadati</taxon>
        <taxon>Pseudomonadota</taxon>
        <taxon>Alphaproteobacteria</taxon>
        <taxon>Rhodobacterales</taxon>
        <taxon>Roseobacteraceae</taxon>
        <taxon>Roseovarius</taxon>
    </lineage>
</organism>
<evidence type="ECO:0000313" key="2">
    <source>
        <dbReference type="Proteomes" id="UP001064087"/>
    </source>
</evidence>
<reference evidence="1" key="1">
    <citation type="submission" date="2022-10" db="EMBL/GenBank/DDBJ databases">
        <title>Roseovarius pelagicus sp. nov., isolated from Arctic seawater.</title>
        <authorList>
            <person name="Hong Y.W."/>
            <person name="Hwang C.Y."/>
        </authorList>
    </citation>
    <scope>NUCLEOTIDE SEQUENCE</scope>
    <source>
        <strain evidence="1">HL-MP18</strain>
    </source>
</reference>